<gene>
    <name evidence="1" type="ORF">N8E88_11655</name>
</gene>
<evidence type="ECO:0000313" key="2">
    <source>
        <dbReference type="Proteomes" id="UP001061991"/>
    </source>
</evidence>
<organism evidence="1 2">
    <name type="scientific">Phyllobacterium zundukense</name>
    <dbReference type="NCBI Taxonomy" id="1867719"/>
    <lineage>
        <taxon>Bacteria</taxon>
        <taxon>Pseudomonadati</taxon>
        <taxon>Pseudomonadota</taxon>
        <taxon>Alphaproteobacteria</taxon>
        <taxon>Hyphomicrobiales</taxon>
        <taxon>Phyllobacteriaceae</taxon>
        <taxon>Phyllobacterium</taxon>
    </lineage>
</organism>
<proteinExistence type="predicted"/>
<name>A0ACD4CYK0_9HYPH</name>
<evidence type="ECO:0000313" key="1">
    <source>
        <dbReference type="EMBL" id="UXN58639.1"/>
    </source>
</evidence>
<keyword evidence="1" id="KW-0614">Plasmid</keyword>
<sequence length="56" mass="6114">MAKLKERSILAVNKLVGSGCKPRAAAWDSNGGKLAWSGDKEPQYSVPLLCRDHQEC</sequence>
<protein>
    <submittedName>
        <fullName evidence="1">Uncharacterized protein</fullName>
    </submittedName>
</protein>
<dbReference type="Proteomes" id="UP001061991">
    <property type="component" value="Plasmid p_unnamed1"/>
</dbReference>
<reference evidence="1" key="1">
    <citation type="submission" date="2022-09" db="EMBL/GenBank/DDBJ databases">
        <title>Interaction between co-microsymbionts with complementary sets of symbiotic genes in legume-rhizobium systems.</title>
        <authorList>
            <person name="Safronova V."/>
            <person name="Sazanova A."/>
            <person name="Afonin A."/>
            <person name="Chirak E."/>
        </authorList>
    </citation>
    <scope>NUCLEOTIDE SEQUENCE</scope>
    <source>
        <strain evidence="1">A18/3m</strain>
    </source>
</reference>
<keyword evidence="2" id="KW-1185">Reference proteome</keyword>
<dbReference type="EMBL" id="CP104972">
    <property type="protein sequence ID" value="UXN58639.1"/>
    <property type="molecule type" value="Genomic_DNA"/>
</dbReference>
<accession>A0ACD4CYK0</accession>
<geneLocation type="plasmid" evidence="1 2">
    <name>p_unnamed1</name>
</geneLocation>